<gene>
    <name evidence="1" type="ORF">COCNU_13G002580</name>
</gene>
<dbReference type="EMBL" id="CM017884">
    <property type="protein sequence ID" value="KAG1366468.1"/>
    <property type="molecule type" value="Genomic_DNA"/>
</dbReference>
<keyword evidence="2" id="KW-1185">Reference proteome</keyword>
<protein>
    <submittedName>
        <fullName evidence="1">Uncharacterized protein</fullName>
    </submittedName>
</protein>
<dbReference type="Proteomes" id="UP000797356">
    <property type="component" value="Chromosome 13"/>
</dbReference>
<evidence type="ECO:0000313" key="2">
    <source>
        <dbReference type="Proteomes" id="UP000797356"/>
    </source>
</evidence>
<dbReference type="AlphaFoldDB" id="A0A8K0NBA1"/>
<sequence>MFAPRRGLSFIFDLPSSIHAWKIQFFFVSSTLSWNFSFIWETPNTSPNDNNQVNPTNRKDFLKLKDMKVPMQKELLTDQTLYDAGLGPAPTVVMHPSSSLSAADIRQLMGKQKLSAIGKAIVALTVSAPTQDMPVPILAEDMSARAALAVEDTDDDVVIIEPPAALAEPAISRVPSMPDVGSQEHQPTVPSILPTFEWMSNPFEQLVARQQRKAPASSAISGTPTGLKSINIHVPLEESALTNPTLAKWLVDAILLLANKKSWRSWTLNDIFSSFYTLLIGAMHDMSELDRFMHNFTEIYQGWKDMAMAAVMEKNAIL</sequence>
<accession>A0A8K0NBA1</accession>
<evidence type="ECO:0000313" key="1">
    <source>
        <dbReference type="EMBL" id="KAG1366468.1"/>
    </source>
</evidence>
<proteinExistence type="predicted"/>
<name>A0A8K0NBA1_COCNU</name>
<reference evidence="1" key="1">
    <citation type="journal article" date="2017" name="Gigascience">
        <title>The genome draft of coconut (Cocos nucifera).</title>
        <authorList>
            <person name="Xiao Y."/>
            <person name="Xu P."/>
            <person name="Fan H."/>
            <person name="Baudouin L."/>
            <person name="Xia W."/>
            <person name="Bocs S."/>
            <person name="Xu J."/>
            <person name="Li Q."/>
            <person name="Guo A."/>
            <person name="Zhou L."/>
            <person name="Li J."/>
            <person name="Wu Y."/>
            <person name="Ma Z."/>
            <person name="Armero A."/>
            <person name="Issali A.E."/>
            <person name="Liu N."/>
            <person name="Peng M."/>
            <person name="Yang Y."/>
        </authorList>
    </citation>
    <scope>NUCLEOTIDE SEQUENCE</scope>
    <source>
        <tissue evidence="1">Spear leaf of Hainan Tall coconut</tissue>
    </source>
</reference>
<organism evidence="1 2">
    <name type="scientific">Cocos nucifera</name>
    <name type="common">Coconut palm</name>
    <dbReference type="NCBI Taxonomy" id="13894"/>
    <lineage>
        <taxon>Eukaryota</taxon>
        <taxon>Viridiplantae</taxon>
        <taxon>Streptophyta</taxon>
        <taxon>Embryophyta</taxon>
        <taxon>Tracheophyta</taxon>
        <taxon>Spermatophyta</taxon>
        <taxon>Magnoliopsida</taxon>
        <taxon>Liliopsida</taxon>
        <taxon>Arecaceae</taxon>
        <taxon>Arecoideae</taxon>
        <taxon>Cocoseae</taxon>
        <taxon>Attaleinae</taxon>
        <taxon>Cocos</taxon>
    </lineage>
</organism>
<reference evidence="1" key="2">
    <citation type="submission" date="2019-07" db="EMBL/GenBank/DDBJ databases">
        <authorList>
            <person name="Yang Y."/>
            <person name="Bocs S."/>
            <person name="Baudouin L."/>
        </authorList>
    </citation>
    <scope>NUCLEOTIDE SEQUENCE</scope>
    <source>
        <tissue evidence="1">Spear leaf of Hainan Tall coconut</tissue>
    </source>
</reference>
<comment type="caution">
    <text evidence="1">The sequence shown here is derived from an EMBL/GenBank/DDBJ whole genome shotgun (WGS) entry which is preliminary data.</text>
</comment>